<evidence type="ECO:0000313" key="3">
    <source>
        <dbReference type="Proteomes" id="UP000284379"/>
    </source>
</evidence>
<gene>
    <name evidence="2" type="ORF">DW888_01390</name>
</gene>
<dbReference type="InterPro" id="IPR007345">
    <property type="entry name" value="Polysacch_pyruvyl_Trfase"/>
</dbReference>
<sequence>MRKIVLFDTSIATLNIGDEIIMSSIRKVLKDFLINSYCINFPSHTPPFTLLQRIYRRKTMLFYDNIDYKFVCGTNLLYTSMFRPLPNWNINIFNFRIAKNSILLGVGMGKNSNSIDLYTKYLYKKVLSKTFVHSVRDEKTKKMLNDLGFKALNTGCPTLWLLTDSHCKKIPHNKSQSVVFTLTHYAYAKDMILDKEMIAILRRNYDTIYFWPQCVDDLAYLNELNESEGIIVLPSNLESYERILQTVDIDYVGNRLHGGIYALQNKKRAIIISVDYRAEEMHKTFNIPCISRCQMTECLESKIQSSFETQITGLDFEKINNWLGQFI</sequence>
<feature type="domain" description="Polysaccharide pyruvyl transferase" evidence="1">
    <location>
        <begin position="15"/>
        <end position="276"/>
    </location>
</feature>
<reference evidence="2 3" key="1">
    <citation type="submission" date="2018-08" db="EMBL/GenBank/DDBJ databases">
        <title>A genome reference for cultivated species of the human gut microbiota.</title>
        <authorList>
            <person name="Zou Y."/>
            <person name="Xue W."/>
            <person name="Luo G."/>
        </authorList>
    </citation>
    <scope>NUCLEOTIDE SEQUENCE [LARGE SCALE GENOMIC DNA]</scope>
    <source>
        <strain evidence="2 3">AM40-30BH</strain>
    </source>
</reference>
<organism evidence="2 3">
    <name type="scientific">Bacteroides nordii</name>
    <dbReference type="NCBI Taxonomy" id="291645"/>
    <lineage>
        <taxon>Bacteria</taxon>
        <taxon>Pseudomonadati</taxon>
        <taxon>Bacteroidota</taxon>
        <taxon>Bacteroidia</taxon>
        <taxon>Bacteroidales</taxon>
        <taxon>Bacteroidaceae</taxon>
        <taxon>Bacteroides</taxon>
    </lineage>
</organism>
<dbReference type="Pfam" id="PF04230">
    <property type="entry name" value="PS_pyruv_trans"/>
    <property type="match status" value="1"/>
</dbReference>
<accession>A0A413VY40</accession>
<proteinExistence type="predicted"/>
<comment type="caution">
    <text evidence="2">The sequence shown here is derived from an EMBL/GenBank/DDBJ whole genome shotgun (WGS) entry which is preliminary data.</text>
</comment>
<evidence type="ECO:0000313" key="2">
    <source>
        <dbReference type="EMBL" id="RHB38494.1"/>
    </source>
</evidence>
<dbReference type="AlphaFoldDB" id="A0A413VY40"/>
<dbReference type="Proteomes" id="UP000284379">
    <property type="component" value="Unassembled WGS sequence"/>
</dbReference>
<dbReference type="GO" id="GO:0016740">
    <property type="term" value="F:transferase activity"/>
    <property type="evidence" value="ECO:0007669"/>
    <property type="project" value="UniProtKB-KW"/>
</dbReference>
<dbReference type="RefSeq" id="WP_122200716.1">
    <property type="nucleotide sequence ID" value="NZ_CABJFV010000001.1"/>
</dbReference>
<dbReference type="EMBL" id="QSGO01000001">
    <property type="protein sequence ID" value="RHB38494.1"/>
    <property type="molecule type" value="Genomic_DNA"/>
</dbReference>
<evidence type="ECO:0000259" key="1">
    <source>
        <dbReference type="Pfam" id="PF04230"/>
    </source>
</evidence>
<keyword evidence="2" id="KW-0808">Transferase</keyword>
<protein>
    <submittedName>
        <fullName evidence="2">Polysaccharide pyruvyl transferase family protein</fullName>
    </submittedName>
</protein>
<name>A0A413VY40_9BACE</name>